<evidence type="ECO:0000313" key="1">
    <source>
        <dbReference type="EMBL" id="QTA87292.1"/>
    </source>
</evidence>
<protein>
    <submittedName>
        <fullName evidence="1">Uncharacterized protein</fullName>
    </submittedName>
</protein>
<accession>A0A975BKL2</accession>
<gene>
    <name evidence="1" type="ORF">dnm_033220</name>
</gene>
<organism evidence="1 2">
    <name type="scientific">Desulfonema magnum</name>
    <dbReference type="NCBI Taxonomy" id="45655"/>
    <lineage>
        <taxon>Bacteria</taxon>
        <taxon>Pseudomonadati</taxon>
        <taxon>Thermodesulfobacteriota</taxon>
        <taxon>Desulfobacteria</taxon>
        <taxon>Desulfobacterales</taxon>
        <taxon>Desulfococcaceae</taxon>
        <taxon>Desulfonema</taxon>
    </lineage>
</organism>
<reference evidence="1" key="1">
    <citation type="journal article" date="2021" name="Microb. Physiol.">
        <title>Proteogenomic Insights into the Physiology of Marine, Sulfate-Reducing, Filamentous Desulfonema limicola and Desulfonema magnum.</title>
        <authorList>
            <person name="Schnaars V."/>
            <person name="Wohlbrand L."/>
            <person name="Scheve S."/>
            <person name="Hinrichs C."/>
            <person name="Reinhardt R."/>
            <person name="Rabus R."/>
        </authorList>
    </citation>
    <scope>NUCLEOTIDE SEQUENCE</scope>
    <source>
        <strain evidence="1">4be13</strain>
    </source>
</reference>
<dbReference type="AlphaFoldDB" id="A0A975BKL2"/>
<dbReference type="Proteomes" id="UP000663722">
    <property type="component" value="Chromosome"/>
</dbReference>
<proteinExistence type="predicted"/>
<dbReference type="RefSeq" id="WP_207682544.1">
    <property type="nucleotide sequence ID" value="NZ_CP061800.1"/>
</dbReference>
<dbReference type="KEGG" id="dmm:dnm_033220"/>
<sequence>MNQNVSVRKPAFYTSLLKDFCTSGRNIFFPQLPDIVRSPFLLTSMPGVSASGEEELRVG</sequence>
<evidence type="ECO:0000313" key="2">
    <source>
        <dbReference type="Proteomes" id="UP000663722"/>
    </source>
</evidence>
<dbReference type="EMBL" id="CP061800">
    <property type="protein sequence ID" value="QTA87292.1"/>
    <property type="molecule type" value="Genomic_DNA"/>
</dbReference>
<name>A0A975BKL2_9BACT</name>
<keyword evidence="2" id="KW-1185">Reference proteome</keyword>